<feature type="chain" id="PRO_5015105805" evidence="1">
    <location>
        <begin position="31"/>
        <end position="204"/>
    </location>
</feature>
<comment type="caution">
    <text evidence="3">The sequence shown here is derived from an EMBL/GenBank/DDBJ whole genome shotgun (WGS) entry which is preliminary data.</text>
</comment>
<gene>
    <name evidence="3" type="ORF">B0I18_102415</name>
</gene>
<dbReference type="AlphaFoldDB" id="A0A2P8D884"/>
<evidence type="ECO:0000313" key="4">
    <source>
        <dbReference type="Proteomes" id="UP000240572"/>
    </source>
</evidence>
<keyword evidence="1" id="KW-0732">Signal</keyword>
<reference evidence="3 4" key="1">
    <citation type="submission" date="2018-03" db="EMBL/GenBank/DDBJ databases">
        <title>Genomic Encyclopedia of Type Strains, Phase III (KMG-III): the genomes of soil and plant-associated and newly described type strains.</title>
        <authorList>
            <person name="Whitman W."/>
        </authorList>
    </citation>
    <scope>NUCLEOTIDE SEQUENCE [LARGE SCALE GENOMIC DNA]</scope>
    <source>
        <strain evidence="3 4">CGMCC 1.12700</strain>
    </source>
</reference>
<name>A0A2P8D884_9BACT</name>
<keyword evidence="4" id="KW-1185">Reference proteome</keyword>
<evidence type="ECO:0000313" key="3">
    <source>
        <dbReference type="EMBL" id="PSK93445.1"/>
    </source>
</evidence>
<dbReference type="RefSeq" id="WP_106522446.1">
    <property type="nucleotide sequence ID" value="NZ_PYGD01000002.1"/>
</dbReference>
<feature type="signal peptide" evidence="1">
    <location>
        <begin position="1"/>
        <end position="30"/>
    </location>
</feature>
<feature type="domain" description="DUF3347" evidence="2">
    <location>
        <begin position="69"/>
        <end position="157"/>
    </location>
</feature>
<dbReference type="EMBL" id="PYGD01000002">
    <property type="protein sequence ID" value="PSK93445.1"/>
    <property type="molecule type" value="Genomic_DNA"/>
</dbReference>
<sequence>MTHPKEQNTVLRILPLLAAALLLWSCNAGNGVPSGPQTATWADTSAARLLHPLAVKPQAQITRVTGQAYAVYLKIGDALVRDNQEAAAGAADQLLALPALSATDTATATQVQLYNSYVRAIGKAAADIAKGDLKQQRIAFGALSGDMFELVKFFGSDKPVYQVHCPMAFDDLGGSWLSDRAVIRNPYYGSDMLECGDIVAIIRP</sequence>
<protein>
    <submittedName>
        <fullName evidence="3">Uncharacterized protein DUF3347</fullName>
    </submittedName>
</protein>
<evidence type="ECO:0000259" key="2">
    <source>
        <dbReference type="Pfam" id="PF11827"/>
    </source>
</evidence>
<dbReference type="OrthoDB" id="5513217at2"/>
<proteinExistence type="predicted"/>
<dbReference type="Pfam" id="PF11827">
    <property type="entry name" value="DUF3347"/>
    <property type="match status" value="1"/>
</dbReference>
<accession>A0A2P8D884</accession>
<organism evidence="3 4">
    <name type="scientific">Taibaiella chishuiensis</name>
    <dbReference type="NCBI Taxonomy" id="1434707"/>
    <lineage>
        <taxon>Bacteria</taxon>
        <taxon>Pseudomonadati</taxon>
        <taxon>Bacteroidota</taxon>
        <taxon>Chitinophagia</taxon>
        <taxon>Chitinophagales</taxon>
        <taxon>Chitinophagaceae</taxon>
        <taxon>Taibaiella</taxon>
    </lineage>
</organism>
<dbReference type="InterPro" id="IPR021782">
    <property type="entry name" value="DUF3347"/>
</dbReference>
<dbReference type="Proteomes" id="UP000240572">
    <property type="component" value="Unassembled WGS sequence"/>
</dbReference>
<evidence type="ECO:0000256" key="1">
    <source>
        <dbReference type="SAM" id="SignalP"/>
    </source>
</evidence>